<accession>A0A453CX05</accession>
<dbReference type="InterPro" id="IPR036410">
    <property type="entry name" value="HSP_DnaJ_Cys-rich_dom_sf"/>
</dbReference>
<protein>
    <submittedName>
        <fullName evidence="1">Uncharacterized protein</fullName>
    </submittedName>
</protein>
<name>A0A453CX05_AEGTS</name>
<proteinExistence type="predicted"/>
<dbReference type="Proteomes" id="UP000015105">
    <property type="component" value="Chromosome 2D"/>
</dbReference>
<dbReference type="AlphaFoldDB" id="A0A453CX05"/>
<evidence type="ECO:0000313" key="1">
    <source>
        <dbReference type="EnsemblPlants" id="AET2Gv20998300.5"/>
    </source>
</evidence>
<sequence>MSISPCSPRENGRNGEDTLTHIRLAYRGTEQRHTPLTGLSFVRCQICGGSGLDYCHRCHGTGEYREPMGFHFTVNRK</sequence>
<organism evidence="1 2">
    <name type="scientific">Aegilops tauschii subsp. strangulata</name>
    <name type="common">Goatgrass</name>
    <dbReference type="NCBI Taxonomy" id="200361"/>
    <lineage>
        <taxon>Eukaryota</taxon>
        <taxon>Viridiplantae</taxon>
        <taxon>Streptophyta</taxon>
        <taxon>Embryophyta</taxon>
        <taxon>Tracheophyta</taxon>
        <taxon>Spermatophyta</taxon>
        <taxon>Magnoliopsida</taxon>
        <taxon>Liliopsida</taxon>
        <taxon>Poales</taxon>
        <taxon>Poaceae</taxon>
        <taxon>BOP clade</taxon>
        <taxon>Pooideae</taxon>
        <taxon>Triticodae</taxon>
        <taxon>Triticeae</taxon>
        <taxon>Triticinae</taxon>
        <taxon>Aegilops</taxon>
    </lineage>
</organism>
<reference evidence="1" key="5">
    <citation type="journal article" date="2021" name="G3 (Bethesda)">
        <title>Aegilops tauschii genome assembly Aet v5.0 features greater sequence contiguity and improved annotation.</title>
        <authorList>
            <person name="Wang L."/>
            <person name="Zhu T."/>
            <person name="Rodriguez J.C."/>
            <person name="Deal K.R."/>
            <person name="Dubcovsky J."/>
            <person name="McGuire P.E."/>
            <person name="Lux T."/>
            <person name="Spannagl M."/>
            <person name="Mayer K.F.X."/>
            <person name="Baldrich P."/>
            <person name="Meyers B.C."/>
            <person name="Huo N."/>
            <person name="Gu Y.Q."/>
            <person name="Zhou H."/>
            <person name="Devos K.M."/>
            <person name="Bennetzen J.L."/>
            <person name="Unver T."/>
            <person name="Budak H."/>
            <person name="Gulick P.J."/>
            <person name="Galiba G."/>
            <person name="Kalapos B."/>
            <person name="Nelson D.R."/>
            <person name="Li P."/>
            <person name="You F.M."/>
            <person name="Luo M.C."/>
            <person name="Dvorak J."/>
        </authorList>
    </citation>
    <scope>NUCLEOTIDE SEQUENCE [LARGE SCALE GENOMIC DNA]</scope>
    <source>
        <strain evidence="1">cv. AL8/78</strain>
    </source>
</reference>
<reference evidence="2" key="2">
    <citation type="journal article" date="2017" name="Nat. Plants">
        <title>The Aegilops tauschii genome reveals multiple impacts of transposons.</title>
        <authorList>
            <person name="Zhao G."/>
            <person name="Zou C."/>
            <person name="Li K."/>
            <person name="Wang K."/>
            <person name="Li T."/>
            <person name="Gao L."/>
            <person name="Zhang X."/>
            <person name="Wang H."/>
            <person name="Yang Z."/>
            <person name="Liu X."/>
            <person name="Jiang W."/>
            <person name="Mao L."/>
            <person name="Kong X."/>
            <person name="Jiao Y."/>
            <person name="Jia J."/>
        </authorList>
    </citation>
    <scope>NUCLEOTIDE SEQUENCE [LARGE SCALE GENOMIC DNA]</scope>
    <source>
        <strain evidence="2">cv. AL8/78</strain>
    </source>
</reference>
<reference evidence="1" key="3">
    <citation type="journal article" date="2017" name="Nature">
        <title>Genome sequence of the progenitor of the wheat D genome Aegilops tauschii.</title>
        <authorList>
            <person name="Luo M.C."/>
            <person name="Gu Y.Q."/>
            <person name="Puiu D."/>
            <person name="Wang H."/>
            <person name="Twardziok S.O."/>
            <person name="Deal K.R."/>
            <person name="Huo N."/>
            <person name="Zhu T."/>
            <person name="Wang L."/>
            <person name="Wang Y."/>
            <person name="McGuire P.E."/>
            <person name="Liu S."/>
            <person name="Long H."/>
            <person name="Ramasamy R.K."/>
            <person name="Rodriguez J.C."/>
            <person name="Van S.L."/>
            <person name="Yuan L."/>
            <person name="Wang Z."/>
            <person name="Xia Z."/>
            <person name="Xiao L."/>
            <person name="Anderson O.D."/>
            <person name="Ouyang S."/>
            <person name="Liang Y."/>
            <person name="Zimin A.V."/>
            <person name="Pertea G."/>
            <person name="Qi P."/>
            <person name="Bennetzen J.L."/>
            <person name="Dai X."/>
            <person name="Dawson M.W."/>
            <person name="Muller H.G."/>
            <person name="Kugler K."/>
            <person name="Rivarola-Duarte L."/>
            <person name="Spannagl M."/>
            <person name="Mayer K.F.X."/>
            <person name="Lu F.H."/>
            <person name="Bevan M.W."/>
            <person name="Leroy P."/>
            <person name="Li P."/>
            <person name="You F.M."/>
            <person name="Sun Q."/>
            <person name="Liu Z."/>
            <person name="Lyons E."/>
            <person name="Wicker T."/>
            <person name="Salzberg S.L."/>
            <person name="Devos K.M."/>
            <person name="Dvorak J."/>
        </authorList>
    </citation>
    <scope>NUCLEOTIDE SEQUENCE [LARGE SCALE GENOMIC DNA]</scope>
    <source>
        <strain evidence="1">cv. AL8/78</strain>
    </source>
</reference>
<dbReference type="EnsemblPlants" id="AET2Gv20998300.5">
    <property type="protein sequence ID" value="AET2Gv20998300.5"/>
    <property type="gene ID" value="AET2Gv20998300"/>
</dbReference>
<evidence type="ECO:0000313" key="2">
    <source>
        <dbReference type="Proteomes" id="UP000015105"/>
    </source>
</evidence>
<dbReference type="Gramene" id="AET2Gv20998300.5">
    <property type="protein sequence ID" value="AET2Gv20998300.5"/>
    <property type="gene ID" value="AET2Gv20998300"/>
</dbReference>
<reference evidence="2" key="1">
    <citation type="journal article" date="2014" name="Science">
        <title>Ancient hybridizations among the ancestral genomes of bread wheat.</title>
        <authorList>
            <consortium name="International Wheat Genome Sequencing Consortium,"/>
            <person name="Marcussen T."/>
            <person name="Sandve S.R."/>
            <person name="Heier L."/>
            <person name="Spannagl M."/>
            <person name="Pfeifer M."/>
            <person name="Jakobsen K.S."/>
            <person name="Wulff B.B."/>
            <person name="Steuernagel B."/>
            <person name="Mayer K.F."/>
            <person name="Olsen O.A."/>
        </authorList>
    </citation>
    <scope>NUCLEOTIDE SEQUENCE [LARGE SCALE GENOMIC DNA]</scope>
    <source>
        <strain evidence="2">cv. AL8/78</strain>
    </source>
</reference>
<dbReference type="SUPFAM" id="SSF57938">
    <property type="entry name" value="DnaJ/Hsp40 cysteine-rich domain"/>
    <property type="match status" value="1"/>
</dbReference>
<keyword evidence="2" id="KW-1185">Reference proteome</keyword>
<reference evidence="1" key="4">
    <citation type="submission" date="2019-03" db="UniProtKB">
        <authorList>
            <consortium name="EnsemblPlants"/>
        </authorList>
    </citation>
    <scope>IDENTIFICATION</scope>
</reference>